<sequence>MEFMETTVSQEYKFKGRVINTRVDQVLLPNGKPAQREVVEHTGGVCVGALTKEGEILLVRQFRYPHRKILLEVPAGKLEKGEDPLEGGKRELLEETGGVAVCYRDLGLMLPTPGYCGETIYMYGAKISHFTAPRPDQDEFVEPVKVPLEQAVQMCLSGEITDAKTQVCIMKLTLLLQQGVSFFGQEE</sequence>
<protein>
    <submittedName>
        <fullName evidence="4">NUDIX hydrolase</fullName>
        <ecNumber evidence="4">3.6.-.-</ecNumber>
    </submittedName>
</protein>
<dbReference type="PROSITE" id="PS51462">
    <property type="entry name" value="NUDIX"/>
    <property type="match status" value="1"/>
</dbReference>
<keyword evidence="5" id="KW-1185">Reference proteome</keyword>
<comment type="cofactor">
    <cofactor evidence="1">
        <name>Mg(2+)</name>
        <dbReference type="ChEBI" id="CHEBI:18420"/>
    </cofactor>
</comment>
<dbReference type="InterPro" id="IPR000086">
    <property type="entry name" value="NUDIX_hydrolase_dom"/>
</dbReference>
<name>A0ABV1DXX9_9FIRM</name>
<dbReference type="CDD" id="cd03424">
    <property type="entry name" value="NUDIX_ADPRase_Nudt5_UGPPase_Nudt14"/>
    <property type="match status" value="1"/>
</dbReference>
<dbReference type="SUPFAM" id="SSF55811">
    <property type="entry name" value="Nudix"/>
    <property type="match status" value="1"/>
</dbReference>
<evidence type="ECO:0000256" key="1">
    <source>
        <dbReference type="ARBA" id="ARBA00001946"/>
    </source>
</evidence>
<dbReference type="EC" id="3.6.-.-" evidence="4"/>
<dbReference type="RefSeq" id="WP_349218166.1">
    <property type="nucleotide sequence ID" value="NZ_JBBMFD010000003.1"/>
</dbReference>
<evidence type="ECO:0000259" key="3">
    <source>
        <dbReference type="PROSITE" id="PS51462"/>
    </source>
</evidence>
<dbReference type="PANTHER" id="PTHR11839:SF18">
    <property type="entry name" value="NUDIX HYDROLASE DOMAIN-CONTAINING PROTEIN"/>
    <property type="match status" value="1"/>
</dbReference>
<evidence type="ECO:0000313" key="4">
    <source>
        <dbReference type="EMBL" id="MEQ2439897.1"/>
    </source>
</evidence>
<evidence type="ECO:0000313" key="5">
    <source>
        <dbReference type="Proteomes" id="UP001489509"/>
    </source>
</evidence>
<comment type="caution">
    <text evidence="4">The sequence shown here is derived from an EMBL/GenBank/DDBJ whole genome shotgun (WGS) entry which is preliminary data.</text>
</comment>
<accession>A0ABV1DXX9</accession>
<dbReference type="Proteomes" id="UP001489509">
    <property type="component" value="Unassembled WGS sequence"/>
</dbReference>
<dbReference type="EMBL" id="JBBMFD010000003">
    <property type="protein sequence ID" value="MEQ2439897.1"/>
    <property type="molecule type" value="Genomic_DNA"/>
</dbReference>
<proteinExistence type="predicted"/>
<evidence type="ECO:0000256" key="2">
    <source>
        <dbReference type="ARBA" id="ARBA00022801"/>
    </source>
</evidence>
<reference evidence="4 5" key="1">
    <citation type="submission" date="2024-03" db="EMBL/GenBank/DDBJ databases">
        <title>Human intestinal bacterial collection.</title>
        <authorList>
            <person name="Pauvert C."/>
            <person name="Hitch T.C.A."/>
            <person name="Clavel T."/>
        </authorList>
    </citation>
    <scope>NUCLEOTIDE SEQUENCE [LARGE SCALE GENOMIC DNA]</scope>
    <source>
        <strain evidence="4 5">CLA-JM-H44</strain>
    </source>
</reference>
<dbReference type="GO" id="GO:0016787">
    <property type="term" value="F:hydrolase activity"/>
    <property type="evidence" value="ECO:0007669"/>
    <property type="project" value="UniProtKB-KW"/>
</dbReference>
<dbReference type="PANTHER" id="PTHR11839">
    <property type="entry name" value="UDP/ADP-SUGAR PYROPHOSPHATASE"/>
    <property type="match status" value="1"/>
</dbReference>
<dbReference type="Gene3D" id="3.90.79.10">
    <property type="entry name" value="Nucleoside Triphosphate Pyrophosphohydrolase"/>
    <property type="match status" value="1"/>
</dbReference>
<organism evidence="4 5">
    <name type="scientific">Solibaculum intestinale</name>
    <dbReference type="NCBI Taxonomy" id="3133165"/>
    <lineage>
        <taxon>Bacteria</taxon>
        <taxon>Bacillati</taxon>
        <taxon>Bacillota</taxon>
        <taxon>Clostridia</taxon>
        <taxon>Eubacteriales</taxon>
        <taxon>Oscillospiraceae</taxon>
        <taxon>Solibaculum</taxon>
    </lineage>
</organism>
<keyword evidence="2 4" id="KW-0378">Hydrolase</keyword>
<gene>
    <name evidence="4" type="ORF">WMO26_03540</name>
</gene>
<dbReference type="InterPro" id="IPR015797">
    <property type="entry name" value="NUDIX_hydrolase-like_dom_sf"/>
</dbReference>
<feature type="domain" description="Nudix hydrolase" evidence="3">
    <location>
        <begin position="40"/>
        <end position="168"/>
    </location>
</feature>
<dbReference type="Pfam" id="PF00293">
    <property type="entry name" value="NUDIX"/>
    <property type="match status" value="1"/>
</dbReference>